<dbReference type="EMBL" id="JPRM01000063">
    <property type="protein sequence ID" value="KFF02236.1"/>
    <property type="molecule type" value="Genomic_DNA"/>
</dbReference>
<feature type="transmembrane region" description="Helical" evidence="1">
    <location>
        <begin position="435"/>
        <end position="454"/>
    </location>
</feature>
<feature type="transmembrane region" description="Helical" evidence="1">
    <location>
        <begin position="1040"/>
        <end position="1063"/>
    </location>
</feature>
<feature type="transmembrane region" description="Helical" evidence="1">
    <location>
        <begin position="460"/>
        <end position="485"/>
    </location>
</feature>
<reference evidence="2 3" key="1">
    <citation type="submission" date="2014-07" db="EMBL/GenBank/DDBJ databases">
        <title>Genome of Flavobacterium hydatis DSM 2063.</title>
        <authorList>
            <person name="Pipes S.E."/>
            <person name="Stropko S.J."/>
            <person name="Newman J.D."/>
        </authorList>
    </citation>
    <scope>NUCLEOTIDE SEQUENCE [LARGE SCALE GENOMIC DNA]</scope>
    <source>
        <strain evidence="2 3">DSM 2063</strain>
    </source>
</reference>
<evidence type="ECO:0000313" key="3">
    <source>
        <dbReference type="Proteomes" id="UP000028712"/>
    </source>
</evidence>
<keyword evidence="1" id="KW-0472">Membrane</keyword>
<evidence type="ECO:0000256" key="1">
    <source>
        <dbReference type="SAM" id="Phobius"/>
    </source>
</evidence>
<comment type="caution">
    <text evidence="2">The sequence shown here is derived from an EMBL/GenBank/DDBJ whole genome shotgun (WGS) entry which is preliminary data.</text>
</comment>
<accession>A0A085ZCS2</accession>
<keyword evidence="1" id="KW-1133">Transmembrane helix</keyword>
<dbReference type="Gene3D" id="3.30.70.1320">
    <property type="entry name" value="Multidrug efflux transporter AcrB pore domain like"/>
    <property type="match status" value="1"/>
</dbReference>
<proteinExistence type="predicted"/>
<dbReference type="eggNOG" id="COG0841">
    <property type="taxonomic scope" value="Bacteria"/>
</dbReference>
<dbReference type="RefSeq" id="WP_035628818.1">
    <property type="nucleotide sequence ID" value="NZ_JBEWQG010000038.1"/>
</dbReference>
<dbReference type="GO" id="GO:0042910">
    <property type="term" value="F:xenobiotic transmembrane transporter activity"/>
    <property type="evidence" value="ECO:0007669"/>
    <property type="project" value="TreeGrafter"/>
</dbReference>
<feature type="transmembrane region" description="Helical" evidence="1">
    <location>
        <begin position="358"/>
        <end position="379"/>
    </location>
</feature>
<dbReference type="PANTHER" id="PTHR32063">
    <property type="match status" value="1"/>
</dbReference>
<feature type="transmembrane region" description="Helical" evidence="1">
    <location>
        <begin position="934"/>
        <end position="954"/>
    </location>
</feature>
<dbReference type="Gene3D" id="3.30.70.1440">
    <property type="entry name" value="Multidrug efflux transporter AcrB pore domain"/>
    <property type="match status" value="1"/>
</dbReference>
<dbReference type="SUPFAM" id="SSF82714">
    <property type="entry name" value="Multidrug efflux transporter AcrB TolC docking domain, DN and DC subdomains"/>
    <property type="match status" value="2"/>
</dbReference>
<dbReference type="InterPro" id="IPR027463">
    <property type="entry name" value="AcrB_DN_DC_subdom"/>
</dbReference>
<protein>
    <submittedName>
        <fullName evidence="2">Acriflavin resistance protein</fullName>
    </submittedName>
</protein>
<feature type="transmembrane region" description="Helical" evidence="1">
    <location>
        <begin position="12"/>
        <end position="29"/>
    </location>
</feature>
<dbReference type="Gene3D" id="1.20.1640.10">
    <property type="entry name" value="Multidrug efflux transporter AcrB transmembrane domain"/>
    <property type="match status" value="2"/>
</dbReference>
<feature type="transmembrane region" description="Helical" evidence="1">
    <location>
        <begin position="960"/>
        <end position="981"/>
    </location>
</feature>
<feature type="transmembrane region" description="Helical" evidence="1">
    <location>
        <begin position="566"/>
        <end position="584"/>
    </location>
</feature>
<dbReference type="PANTHER" id="PTHR32063:SF8">
    <property type="entry name" value="CATION EFFLUX PROTEIN"/>
    <property type="match status" value="1"/>
</dbReference>
<evidence type="ECO:0000313" key="2">
    <source>
        <dbReference type="EMBL" id="KFF02236.1"/>
    </source>
</evidence>
<dbReference type="Proteomes" id="UP000028712">
    <property type="component" value="Unassembled WGS sequence"/>
</dbReference>
<dbReference type="SUPFAM" id="SSF82693">
    <property type="entry name" value="Multidrug efflux transporter AcrB pore domain, PN1, PN2, PC1 and PC2 subdomains"/>
    <property type="match status" value="2"/>
</dbReference>
<dbReference type="Pfam" id="PF00873">
    <property type="entry name" value="ACR_tran"/>
    <property type="match status" value="1"/>
</dbReference>
<dbReference type="STRING" id="991.IW20_25310"/>
<feature type="transmembrane region" description="Helical" evidence="1">
    <location>
        <begin position="908"/>
        <end position="927"/>
    </location>
</feature>
<dbReference type="Gene3D" id="3.30.2090.10">
    <property type="entry name" value="Multidrug efflux transporter AcrB TolC docking domain, DN and DC subdomains"/>
    <property type="match status" value="2"/>
</dbReference>
<gene>
    <name evidence="2" type="ORF">IW20_25310</name>
</gene>
<dbReference type="GO" id="GO:0005886">
    <property type="term" value="C:plasma membrane"/>
    <property type="evidence" value="ECO:0007669"/>
    <property type="project" value="TreeGrafter"/>
</dbReference>
<keyword evidence="1" id="KW-0812">Transmembrane</keyword>
<sequence length="1102" mass="120480">MNLIRFALRKPISILVLVAGLFFFGIGAIKDIKVDILPKMNLPVIYIAHPFGGYTPDQMEAYFAKTYVNILPFANGVKSVETKNIQGLMIMKLTYYENTNMAQAAAELSSLSNRIQAAFPPGTQPPFIIRFDASSLPIGQLVLSSKIRSNNELQDLANVYVRASFTSIPGLLSPAPFGGSPRTIEVNVDPDLLRSHNMTPDQIVEAIRVNNQTAPSGNVRMGDKNYITPTNNTIKEVKDFENIPLFKGSVQNLKLGDVATVKDGADITAGYALVNGKRSVYISIAKAGDASTWDVVQKLKSELPKIQSTLPEDVKLSYEFDQSVYVINSVKSLITEGIIGAVLTGLMVLLFLGDKRAALIVILTIPISIISGVLFLKLFGQTINLMSLSGLALAIGILVDESTVTIENIHQHLDMGKPKALAIWDACQEIALPKLLILLCILAVFAPAFTMVGIPGALFLPLALAIGFSMVISFLLSQTFVPVMANWLMKAHPKHAHEPGITDDEAEFNDCGLTPESEKDLITQKKAMVERDDFNNDGKISPFEKFRIRFMKTLDRLFPHKKGVTLAYLLGITCLAMVLITFIGKDVFPKVNSSQFQLRMRAPDGTRLERTEEKAIIVLKELNKMVGKEHIGISSVYVGQHPSLFSINPIYLFMAGSHEAVFQVSLKDYHADMDDFKDDFRARIKKVLPDVKLSFEPIELTDKVLSQGSPTPIEVRIAGKDKKRNELYANQIVEKLKKISYFRDVQIGQPIHYPAMNIDIDRTRAAELGVDMNDISRSLVASTSSSRYTEKNMWVDERAGLSYNVQVQVPLNLMKSKTDIGEIPVLKNSLRPVLSDVAKITPGFVSGENDNLGAMPYITVTANISQTDLGTAVKDVDATINSLGELPRGLFITPIGMSKVLVETLSSLQVGLLVAIFVIFLMLAANFQSFKVSLVILTTVPAVVLGALLMLTITGSTLNLQSYMGIIMSVGVSIANAVLLVTNAEQLRKHNGNALESAREAAALRLRPIIMTSVAMIAGMLPMAIGHGEGGDQVSPLGRAVIGGLFFSTFTVLLILPLIFAWAQEKATTQSVSLDPEDEESIHYISSLNPKNGIATKNNTNK</sequence>
<dbReference type="InterPro" id="IPR001036">
    <property type="entry name" value="Acrflvin-R"/>
</dbReference>
<dbReference type="SUPFAM" id="SSF82866">
    <property type="entry name" value="Multidrug efflux transporter AcrB transmembrane domain"/>
    <property type="match status" value="2"/>
</dbReference>
<name>A0A085ZCS2_FLAHY</name>
<dbReference type="PRINTS" id="PR00702">
    <property type="entry name" value="ACRIFLAVINRP"/>
</dbReference>
<dbReference type="AlphaFoldDB" id="A0A085ZCS2"/>
<dbReference type="Gene3D" id="3.30.70.1430">
    <property type="entry name" value="Multidrug efflux transporter AcrB pore domain"/>
    <property type="match status" value="2"/>
</dbReference>
<organism evidence="2 3">
    <name type="scientific">Flavobacterium hydatis</name>
    <name type="common">Cytophaga aquatilis</name>
    <dbReference type="NCBI Taxonomy" id="991"/>
    <lineage>
        <taxon>Bacteria</taxon>
        <taxon>Pseudomonadati</taxon>
        <taxon>Bacteroidota</taxon>
        <taxon>Flavobacteriia</taxon>
        <taxon>Flavobacteriales</taxon>
        <taxon>Flavobacteriaceae</taxon>
        <taxon>Flavobacterium</taxon>
    </lineage>
</organism>
<feature type="transmembrane region" description="Helical" evidence="1">
    <location>
        <begin position="1009"/>
        <end position="1028"/>
    </location>
</feature>